<gene>
    <name evidence="12" type="ORF">GS601_11320</name>
</gene>
<dbReference type="InterPro" id="IPR027417">
    <property type="entry name" value="P-loop_NTPase"/>
</dbReference>
<dbReference type="InterPro" id="IPR025669">
    <property type="entry name" value="AAA_dom"/>
</dbReference>
<dbReference type="Pfam" id="PF13614">
    <property type="entry name" value="AAA_31"/>
    <property type="match status" value="1"/>
</dbReference>
<comment type="caution">
    <text evidence="12">The sequence shown here is derived from an EMBL/GenBank/DDBJ whole genome shotgun (WGS) entry which is preliminary data.</text>
</comment>
<dbReference type="NCBIfam" id="TIGR01007">
    <property type="entry name" value="eps_fam"/>
    <property type="match status" value="1"/>
</dbReference>
<evidence type="ECO:0000259" key="11">
    <source>
        <dbReference type="Pfam" id="PF13807"/>
    </source>
</evidence>
<keyword evidence="13" id="KW-1185">Reference proteome</keyword>
<dbReference type="InterPro" id="IPR005702">
    <property type="entry name" value="Wzc-like_C"/>
</dbReference>
<dbReference type="GO" id="GO:0042802">
    <property type="term" value="F:identical protein binding"/>
    <property type="evidence" value="ECO:0007669"/>
    <property type="project" value="UniProtKB-ARBA"/>
</dbReference>
<comment type="similarity">
    <text evidence="1">Belongs to the CpsD/CapB family.</text>
</comment>
<accession>A0A8J7Z4V3</accession>
<comment type="catalytic activity">
    <reaction evidence="8">
        <text>L-tyrosyl-[protein] + ATP = O-phospho-L-tyrosyl-[protein] + ADP + H(+)</text>
        <dbReference type="Rhea" id="RHEA:10596"/>
        <dbReference type="Rhea" id="RHEA-COMP:10136"/>
        <dbReference type="Rhea" id="RHEA-COMP:20101"/>
        <dbReference type="ChEBI" id="CHEBI:15378"/>
        <dbReference type="ChEBI" id="CHEBI:30616"/>
        <dbReference type="ChEBI" id="CHEBI:46858"/>
        <dbReference type="ChEBI" id="CHEBI:61978"/>
        <dbReference type="ChEBI" id="CHEBI:456216"/>
        <dbReference type="EC" id="2.7.10.2"/>
    </reaction>
</comment>
<keyword evidence="3 12" id="KW-0808">Transferase</keyword>
<keyword evidence="9" id="KW-0175">Coiled coil</keyword>
<evidence type="ECO:0000256" key="2">
    <source>
        <dbReference type="ARBA" id="ARBA00011903"/>
    </source>
</evidence>
<evidence type="ECO:0000259" key="10">
    <source>
        <dbReference type="Pfam" id="PF13614"/>
    </source>
</evidence>
<dbReference type="EC" id="2.7.10.2" evidence="2"/>
<evidence type="ECO:0000256" key="5">
    <source>
        <dbReference type="ARBA" id="ARBA00022777"/>
    </source>
</evidence>
<dbReference type="GO" id="GO:0004715">
    <property type="term" value="F:non-membrane spanning protein tyrosine kinase activity"/>
    <property type="evidence" value="ECO:0007669"/>
    <property type="project" value="UniProtKB-EC"/>
</dbReference>
<dbReference type="GO" id="GO:0005886">
    <property type="term" value="C:plasma membrane"/>
    <property type="evidence" value="ECO:0007669"/>
    <property type="project" value="UniProtKB-ARBA"/>
</dbReference>
<dbReference type="InterPro" id="IPR032807">
    <property type="entry name" value="GNVR"/>
</dbReference>
<evidence type="ECO:0000256" key="4">
    <source>
        <dbReference type="ARBA" id="ARBA00022741"/>
    </source>
</evidence>
<organism evidence="12 13">
    <name type="scientific">Myxacorys almedinensis A</name>
    <dbReference type="NCBI Taxonomy" id="2690445"/>
    <lineage>
        <taxon>Bacteria</taxon>
        <taxon>Bacillati</taxon>
        <taxon>Cyanobacteriota</taxon>
        <taxon>Cyanophyceae</taxon>
        <taxon>Leptolyngbyales</taxon>
        <taxon>Leptolyngbyaceae</taxon>
        <taxon>Myxacorys</taxon>
        <taxon>Myxacorys almedinensis</taxon>
    </lineage>
</organism>
<evidence type="ECO:0000313" key="13">
    <source>
        <dbReference type="Proteomes" id="UP000646053"/>
    </source>
</evidence>
<keyword evidence="7" id="KW-0829">Tyrosine-protein kinase</keyword>
<dbReference type="PANTHER" id="PTHR32309:SF13">
    <property type="entry name" value="FERRIC ENTEROBACTIN TRANSPORT PROTEIN FEPE"/>
    <property type="match status" value="1"/>
</dbReference>
<dbReference type="Proteomes" id="UP000646053">
    <property type="component" value="Unassembled WGS sequence"/>
</dbReference>
<feature type="coiled-coil region" evidence="9">
    <location>
        <begin position="144"/>
        <end position="211"/>
    </location>
</feature>
<proteinExistence type="inferred from homology"/>
<evidence type="ECO:0000256" key="8">
    <source>
        <dbReference type="ARBA" id="ARBA00051245"/>
    </source>
</evidence>
<keyword evidence="5" id="KW-0418">Kinase</keyword>
<feature type="domain" description="Tyrosine-protein kinase G-rich" evidence="11">
    <location>
        <begin position="305"/>
        <end position="369"/>
    </location>
</feature>
<dbReference type="InterPro" id="IPR050445">
    <property type="entry name" value="Bact_polysacc_biosynth/exp"/>
</dbReference>
<protein>
    <recommendedName>
        <fullName evidence="2">non-specific protein-tyrosine kinase</fullName>
        <ecNumber evidence="2">2.7.10.2</ecNumber>
    </recommendedName>
</protein>
<dbReference type="GO" id="GO:0005524">
    <property type="term" value="F:ATP binding"/>
    <property type="evidence" value="ECO:0007669"/>
    <property type="project" value="UniProtKB-KW"/>
</dbReference>
<evidence type="ECO:0000256" key="6">
    <source>
        <dbReference type="ARBA" id="ARBA00022840"/>
    </source>
</evidence>
<dbReference type="PANTHER" id="PTHR32309">
    <property type="entry name" value="TYROSINE-PROTEIN KINASE"/>
    <property type="match status" value="1"/>
</dbReference>
<evidence type="ECO:0000256" key="3">
    <source>
        <dbReference type="ARBA" id="ARBA00022679"/>
    </source>
</evidence>
<dbReference type="EMBL" id="WVIE01000011">
    <property type="protein sequence ID" value="NDJ17876.1"/>
    <property type="molecule type" value="Genomic_DNA"/>
</dbReference>
<keyword evidence="6" id="KW-0067">ATP-binding</keyword>
<evidence type="ECO:0000313" key="12">
    <source>
        <dbReference type="EMBL" id="NDJ17876.1"/>
    </source>
</evidence>
<keyword evidence="4" id="KW-0547">Nucleotide-binding</keyword>
<dbReference type="FunFam" id="3.40.50.300:FF:000527">
    <property type="entry name" value="Tyrosine-protein kinase etk"/>
    <property type="match status" value="1"/>
</dbReference>
<dbReference type="Pfam" id="PF13807">
    <property type="entry name" value="GNVR"/>
    <property type="match status" value="1"/>
</dbReference>
<dbReference type="Gene3D" id="3.40.50.300">
    <property type="entry name" value="P-loop containing nucleotide triphosphate hydrolases"/>
    <property type="match status" value="1"/>
</dbReference>
<dbReference type="SUPFAM" id="SSF52540">
    <property type="entry name" value="P-loop containing nucleoside triphosphate hydrolases"/>
    <property type="match status" value="1"/>
</dbReference>
<reference evidence="12" key="1">
    <citation type="submission" date="2019-12" db="EMBL/GenBank/DDBJ databases">
        <title>High-Quality draft genome sequences of three cyanobacteria isolated from the limestone walls of the Old Cathedral of Coimbra.</title>
        <authorList>
            <person name="Tiago I."/>
            <person name="Soares F."/>
            <person name="Portugal A."/>
        </authorList>
    </citation>
    <scope>NUCLEOTIDE SEQUENCE</scope>
    <source>
        <strain evidence="12">A</strain>
    </source>
</reference>
<feature type="domain" description="AAA" evidence="10">
    <location>
        <begin position="461"/>
        <end position="583"/>
    </location>
</feature>
<sequence length="655" mass="71315">MQPLADKSNPITTEVEVMRSQPMIQQTIDQLGLRQSMGAPLSVNEFLEKLQVSAIKETDILILSYQDFDPAQATEVVNTLMSLYLEHNVYNHRAQAVAARRFIEQQLPHTETTVKQAEDNLRQFKQANQVIALSEESTSAVKSLSELQGQIAVTQTQLKDADAQIMAYQNQLGMNAQRASESVSLSQSQGVQSALAEAQKLETELSAQRTVLQPNHPKIVNLESRLANARSLLQQRSTQLLGRETPFPDRSWQIGILQQDIAKTIVDLNSKRNGLAQQLATLYQIEAEYRKRTDLFPGLEKEQRELERQLEASQSTYAQLLQKMGEIGIAENQTIGNARIMAAAQLPTKPVSNTAAFLAAGLLGLLGAGATAYGLEVFDQTIKTVEQAKQVLGFTVLGVIPDANKRKQPALQHSSALHHSGEELPRRNIVVEQSPSSAIGAAYRILQTNLKFSSSQPLRVIVVSSAVPKEGKSTVSANLAAAIAQSGKRVILIDADLHCPSQHQIWAISNDVGLSHLLVEEAAFGKAAKCVTSNLDVLTAGVMPPNTLALLDSQRMSTLIEELAENYDTVILDTPPLNLATDALILGKMANGILMVVRPGLTNVGSAGFARELLEQSGQTVLGQAINGFVAANEPHSHYYFSDNLDGRGLYSTKQ</sequence>
<feature type="coiled-coil region" evidence="9">
    <location>
        <begin position="296"/>
        <end position="323"/>
    </location>
</feature>
<dbReference type="AlphaFoldDB" id="A0A8J7Z4V3"/>
<evidence type="ECO:0000256" key="7">
    <source>
        <dbReference type="ARBA" id="ARBA00023137"/>
    </source>
</evidence>
<name>A0A8J7Z4V3_9CYAN</name>
<evidence type="ECO:0000256" key="9">
    <source>
        <dbReference type="SAM" id="Coils"/>
    </source>
</evidence>
<evidence type="ECO:0000256" key="1">
    <source>
        <dbReference type="ARBA" id="ARBA00007316"/>
    </source>
</evidence>
<dbReference type="CDD" id="cd05387">
    <property type="entry name" value="BY-kinase"/>
    <property type="match status" value="1"/>
</dbReference>